<evidence type="ECO:0000313" key="2">
    <source>
        <dbReference type="EMBL" id="UTI63403.1"/>
    </source>
</evidence>
<keyword evidence="1" id="KW-0472">Membrane</keyword>
<dbReference type="Proteomes" id="UP001056035">
    <property type="component" value="Chromosome"/>
</dbReference>
<protein>
    <submittedName>
        <fullName evidence="2">Uncharacterized protein</fullName>
    </submittedName>
</protein>
<organism evidence="2 3">
    <name type="scientific">Paraconexibacter antarcticus</name>
    <dbReference type="NCBI Taxonomy" id="2949664"/>
    <lineage>
        <taxon>Bacteria</taxon>
        <taxon>Bacillati</taxon>
        <taxon>Actinomycetota</taxon>
        <taxon>Thermoleophilia</taxon>
        <taxon>Solirubrobacterales</taxon>
        <taxon>Paraconexibacteraceae</taxon>
        <taxon>Paraconexibacter</taxon>
    </lineage>
</organism>
<proteinExistence type="predicted"/>
<gene>
    <name evidence="2" type="ORF">NBH00_18890</name>
</gene>
<evidence type="ECO:0000313" key="3">
    <source>
        <dbReference type="Proteomes" id="UP001056035"/>
    </source>
</evidence>
<name>A0ABY5DQ97_9ACTN</name>
<sequence>MSVVREELGPSLPQLIEPRWRALSRGRRIAAVVVVVGAVLVLAAAYLVATSGSLKTEVVRGDGVAFNLVHRRDFNPVKPHAGELLRLEGTLPGASGAHEVFAVKPLTVPPYTGDISSAYPLLATRRFAELKAADPQVSYRGEGRARLNESTIGYELVYQTRRDGKLLYGKLFFIAPTPAAGQPQSRAGLELSLLAERSGQTPTATSVGADVLLNNPLRSLRFGTKRP</sequence>
<accession>A0ABY5DQ97</accession>
<dbReference type="EMBL" id="CP098502">
    <property type="protein sequence ID" value="UTI63403.1"/>
    <property type="molecule type" value="Genomic_DNA"/>
</dbReference>
<evidence type="ECO:0000256" key="1">
    <source>
        <dbReference type="SAM" id="Phobius"/>
    </source>
</evidence>
<keyword evidence="1" id="KW-0812">Transmembrane</keyword>
<keyword evidence="3" id="KW-1185">Reference proteome</keyword>
<keyword evidence="1" id="KW-1133">Transmembrane helix</keyword>
<reference evidence="2 3" key="1">
    <citation type="submission" date="2022-06" db="EMBL/GenBank/DDBJ databases">
        <title>Paraconexibacter antarcticus.</title>
        <authorList>
            <person name="Kim C.S."/>
        </authorList>
    </citation>
    <scope>NUCLEOTIDE SEQUENCE [LARGE SCALE GENOMIC DNA]</scope>
    <source>
        <strain evidence="2 3">02-257</strain>
    </source>
</reference>
<dbReference type="RefSeq" id="WP_254570128.1">
    <property type="nucleotide sequence ID" value="NZ_CP098502.1"/>
</dbReference>
<feature type="transmembrane region" description="Helical" evidence="1">
    <location>
        <begin position="29"/>
        <end position="49"/>
    </location>
</feature>